<dbReference type="RefSeq" id="XP_071924749.1">
    <property type="nucleotide sequence ID" value="XM_072068648.1"/>
</dbReference>
<dbReference type="GeneID" id="140015819"/>
<dbReference type="Pfam" id="PF13952">
    <property type="entry name" value="DUF4216"/>
    <property type="match status" value="1"/>
</dbReference>
<dbReference type="PANTHER" id="PTHR10775:SF182">
    <property type="entry name" value="TRANSPOSON, EN_SPM-LIKE, TRANSPOSASE-ASSOCIATED DOMAIN PROTEIN-RELATED"/>
    <property type="match status" value="1"/>
</dbReference>
<evidence type="ECO:0008006" key="5">
    <source>
        <dbReference type="Google" id="ProtNLM"/>
    </source>
</evidence>
<evidence type="ECO:0000313" key="4">
    <source>
        <dbReference type="RefSeq" id="XP_071924749.1"/>
    </source>
</evidence>
<proteinExistence type="predicted"/>
<dbReference type="InterPro" id="IPR004242">
    <property type="entry name" value="Transposase_21"/>
</dbReference>
<reference evidence="3" key="1">
    <citation type="journal article" date="2025" name="Foods">
        <title>Unveiling the Microbial Signatures of Arabica Coffee Cherries: Insights into Ripeness Specific Diversity, Functional Traits, and Implications for Quality and Safety.</title>
        <authorList>
            <consortium name="RefSeq"/>
            <person name="Tenea G.N."/>
            <person name="Cifuentes V."/>
            <person name="Reyes P."/>
            <person name="Cevallos-Vallejos M."/>
        </authorList>
    </citation>
    <scope>NUCLEOTIDE SEQUENCE [LARGE SCALE GENOMIC DNA]</scope>
</reference>
<evidence type="ECO:0000259" key="1">
    <source>
        <dbReference type="Pfam" id="PF13952"/>
    </source>
</evidence>
<feature type="domain" description="DUF4218" evidence="2">
    <location>
        <begin position="671"/>
        <end position="784"/>
    </location>
</feature>
<reference evidence="4" key="2">
    <citation type="submission" date="2025-08" db="UniProtKB">
        <authorList>
            <consortium name="RefSeq"/>
        </authorList>
    </citation>
    <scope>IDENTIFICATION</scope>
    <source>
        <tissue evidence="4">Leaves</tissue>
    </source>
</reference>
<organism evidence="3 4">
    <name type="scientific">Coffea arabica</name>
    <name type="common">Arabian coffee</name>
    <dbReference type="NCBI Taxonomy" id="13443"/>
    <lineage>
        <taxon>Eukaryota</taxon>
        <taxon>Viridiplantae</taxon>
        <taxon>Streptophyta</taxon>
        <taxon>Embryophyta</taxon>
        <taxon>Tracheophyta</taxon>
        <taxon>Spermatophyta</taxon>
        <taxon>Magnoliopsida</taxon>
        <taxon>eudicotyledons</taxon>
        <taxon>Gunneridae</taxon>
        <taxon>Pentapetalae</taxon>
        <taxon>asterids</taxon>
        <taxon>lamiids</taxon>
        <taxon>Gentianales</taxon>
        <taxon>Rubiaceae</taxon>
        <taxon>Ixoroideae</taxon>
        <taxon>Gardenieae complex</taxon>
        <taxon>Bertiereae - Coffeeae clade</taxon>
        <taxon>Coffeeae</taxon>
        <taxon>Coffea</taxon>
    </lineage>
</organism>
<dbReference type="InterPro" id="IPR025312">
    <property type="entry name" value="DUF4216"/>
</dbReference>
<dbReference type="Proteomes" id="UP001652660">
    <property type="component" value="Chromosome 1e"/>
</dbReference>
<evidence type="ECO:0000313" key="3">
    <source>
        <dbReference type="Proteomes" id="UP001652660"/>
    </source>
</evidence>
<dbReference type="Pfam" id="PF02992">
    <property type="entry name" value="Transposase_21"/>
    <property type="match status" value="2"/>
</dbReference>
<name>A0ABM4VYY6_COFAR</name>
<dbReference type="PANTHER" id="PTHR10775">
    <property type="entry name" value="OS08G0208400 PROTEIN"/>
    <property type="match status" value="1"/>
</dbReference>
<feature type="domain" description="DUF4216" evidence="1">
    <location>
        <begin position="927"/>
        <end position="994"/>
    </location>
</feature>
<dbReference type="InterPro" id="IPR025452">
    <property type="entry name" value="DUF4218"/>
</dbReference>
<protein>
    <recommendedName>
        <fullName evidence="5">Transposase</fullName>
    </recommendedName>
</protein>
<accession>A0ABM4VYY6</accession>
<sequence>MGVCVTKMEAYDHLKVVGFIKGYNNWIAHGELSNYNEATSNSKNTSIGVSNGTNDMQDLVHDVFGIPHGTNELNREGDIPVSEAEKFYKLIDDFQQDLYNGCKNFSKLSFIIRLLHLKCLGKMSNKIFNMIVELLREAFPEAMTNLPSSYYEAEKLTNTLGLGYEKIDACPNDCSVYWGSAEKRTSCETCNELRWVVSENDPTREKRKIPQKLLWHFPLKPGLQRLFMSSKIASQMRWHEEKRTKDGCMRHPADSPAWQTFDHLHPEFAKDCRNVRLGLASDGFNLADSPAWQTFDHLHPKFAQDCRNVRLGLASDGFNPFNNMSSTHSTWPVVLIPYNLPPWMCMKQPYFMLSLLIPGPSSPGNNIDVYLQPLVKELTELWDFGIQTYDASQKENLQLHAALLWTISDFPGYTMLSGWSTKGEYACPVCHKFTYARRLTHSFKYCYMGHRRFLDSKYKFRKQVQFFDGTEEYGKQPPLQTGDMIVSELGDLQIKFEKLVKGNPNLPFNWKKRNIFFDLPYWKDNVLRHNLDFMHIEKNVCENIWGTLLDIEDKAKDHYNSRCDLREMGIRKELHSIETEPGNVYLPLSFFAMDKKQKTMFCNVLKKVKVSDGYVANVSRCVRVKPPRISGLKSHDYHTLMRQLMPIALRKTLPKSVRYPLIRLSRYFRQLCSKVICPQDVVRLESEIAVILCDLEKCFPPTFFDVMVHLVVHLATEVKLGGPVHYHWMYLVERYLGTLKSYVRNKSRPEGSIAQGYLVEECINFCSLYLADYVETKFNRPNRNEEIHKEIEDGLDIFCESGHPLGRGKPTVFDAHILSKAHQYILFNCDAITPYIEQHRRLIEEEHPQVPQHLKECLHSKNFACWFAEHIDKLELPQNVSVLRDLRFLAKDPDVVGIQHDSFASIRDQNPVLSELVYFGVLKNMIEVIYGGRRVVLFECDWISNGSRMKQDADGFTLVNFANVRPHVEPFILASQASQVLYVEDPTDKDWQVVISTTARAGYNMGTTMDVETYLQSDVGNPVAENENEEISWVREDGLGIEVDLSQYNLI</sequence>
<dbReference type="Pfam" id="PF13960">
    <property type="entry name" value="DUF4218"/>
    <property type="match status" value="1"/>
</dbReference>
<keyword evidence="3" id="KW-1185">Reference proteome</keyword>
<evidence type="ECO:0000259" key="2">
    <source>
        <dbReference type="Pfam" id="PF13960"/>
    </source>
</evidence>
<gene>
    <name evidence="4" type="primary">LOC140015819</name>
</gene>